<name>A0ABV4V046_9BACL</name>
<feature type="transmembrane region" description="Helical" evidence="1">
    <location>
        <begin position="6"/>
        <end position="30"/>
    </location>
</feature>
<feature type="transmembrane region" description="Helical" evidence="1">
    <location>
        <begin position="139"/>
        <end position="163"/>
    </location>
</feature>
<feature type="transmembrane region" description="Helical" evidence="1">
    <location>
        <begin position="97"/>
        <end position="116"/>
    </location>
</feature>
<comment type="caution">
    <text evidence="2">The sequence shown here is derived from an EMBL/GenBank/DDBJ whole genome shotgun (WGS) entry which is preliminary data.</text>
</comment>
<evidence type="ECO:0000313" key="3">
    <source>
        <dbReference type="Proteomes" id="UP001575622"/>
    </source>
</evidence>
<keyword evidence="1" id="KW-1133">Transmembrane helix</keyword>
<reference evidence="2 3" key="1">
    <citation type="submission" date="2024-09" db="EMBL/GenBank/DDBJ databases">
        <authorList>
            <person name="Makale K.P.P."/>
            <person name="Makhzoum A."/>
            <person name="Rantong G."/>
            <person name="Rahube T.O."/>
        </authorList>
    </citation>
    <scope>NUCLEOTIDE SEQUENCE [LARGE SCALE GENOMIC DNA]</scope>
    <source>
        <strain evidence="2 3">KM_D13</strain>
    </source>
</reference>
<sequence>MDQTSIITISLIICSLFLIMETIILAKLLADLERPLRAYFREWNQARGRAKKRVRNQGFHQTYYAYSRIESHVLKEIRILLKSHDNDSTYFQIAIDLFIRFILPVGTFFLGIIFSTSNNLLSILSKNAFSSDGSKINDLFSMIFEISNFISTFVISLFIISLIQHSFRLHRKKRITQHLLIIDQILEDRED</sequence>
<keyword evidence="3" id="KW-1185">Reference proteome</keyword>
<dbReference type="EMBL" id="JBHDLN010000006">
    <property type="protein sequence ID" value="MFB0843450.1"/>
    <property type="molecule type" value="Genomic_DNA"/>
</dbReference>
<keyword evidence="1" id="KW-0472">Membrane</keyword>
<gene>
    <name evidence="2" type="ORF">ACEU3E_14820</name>
</gene>
<keyword evidence="1" id="KW-0812">Transmembrane</keyword>
<accession>A0ABV4V046</accession>
<dbReference type="RefSeq" id="WP_373952246.1">
    <property type="nucleotide sequence ID" value="NZ_JBHDLN010000006.1"/>
</dbReference>
<proteinExistence type="predicted"/>
<evidence type="ECO:0008006" key="4">
    <source>
        <dbReference type="Google" id="ProtNLM"/>
    </source>
</evidence>
<evidence type="ECO:0000313" key="2">
    <source>
        <dbReference type="EMBL" id="MFB0843450.1"/>
    </source>
</evidence>
<evidence type="ECO:0000256" key="1">
    <source>
        <dbReference type="SAM" id="Phobius"/>
    </source>
</evidence>
<organism evidence="2 3">
    <name type="scientific">Paenibacillus oleatilyticus</name>
    <dbReference type="NCBI Taxonomy" id="2594886"/>
    <lineage>
        <taxon>Bacteria</taxon>
        <taxon>Bacillati</taxon>
        <taxon>Bacillota</taxon>
        <taxon>Bacilli</taxon>
        <taxon>Bacillales</taxon>
        <taxon>Paenibacillaceae</taxon>
        <taxon>Paenibacillus</taxon>
    </lineage>
</organism>
<protein>
    <recommendedName>
        <fullName evidence="4">MotA/TolQ/ExbB proton channel domain-containing protein</fullName>
    </recommendedName>
</protein>
<dbReference type="Proteomes" id="UP001575622">
    <property type="component" value="Unassembled WGS sequence"/>
</dbReference>